<evidence type="ECO:0000256" key="1">
    <source>
        <dbReference type="SAM" id="Phobius"/>
    </source>
</evidence>
<sequence length="699" mass="79716">MKLDRILMCFIVLGMLTSLWIGYERFGLENDFKNVQITADYQDFFHMSLDSDMSFEEYLKRMREAGIRSVAIQEETIQSLRGNPHCHIGTRLEGLDLIVEGDTKDLEFIKRGLERTLKETRVIEWRGSNTLVIHGVPKDYIHTMTNIADTRANKEAFSKIWDGLKLETLGLGFSEEKIQKVLDAGMVPLLRPTYNHEYQDAKKTVDRYFSYIDKLPEEYKEAGNVIVFSGDEFLGYDEGPYMYEKLKQYEMYIGLVESNVKGKNLKAKGQNSLTKDVHYRAIKVFTTWDYIQKRYDYEIPFHHNGEEIVNTYYRGIIDRNIRLIYLKPFLMPEGRYVTDVSAYENLVPSLQSRLNKHSIRIGGKVESLRNWAVNPLKKLPVVWAIVAIFLILFQNIVPIKRTGLYILQGLGMAVGTLPFVLDRGLGALTPLWALLGTIGVASLATTYVIASARGIFDENRGIKPLAAYITGVKVLSISVLLSILGAFFEVALLSNSEYMLDILTFKGVKISQLTPILLTLIIYMAYFGFGQIKEMSDHRLNLDDTKRLLNKNIKIWQVLLLGILGAAGLVFMARSGNTSEVKPATLELLMRNFMENVFIARPRTKSIMLGFPAVILFVYLARYRKWQGLYAILAIAVAVGQSNIQNTFSHIRTPIYLSIGRVGGEYLVSLFTGGILVFVCSTLLKLRYRKKKRERNAYE</sequence>
<feature type="transmembrane region" description="Helical" evidence="1">
    <location>
        <begin position="513"/>
        <end position="532"/>
    </location>
</feature>
<feature type="transmembrane region" description="Helical" evidence="1">
    <location>
        <begin position="404"/>
        <end position="421"/>
    </location>
</feature>
<dbReference type="InterPro" id="IPR043748">
    <property type="entry name" value="DUF5693"/>
</dbReference>
<dbReference type="Pfam" id="PF18949">
    <property type="entry name" value="DUF5693"/>
    <property type="match status" value="1"/>
</dbReference>
<feature type="transmembrane region" description="Helical" evidence="1">
    <location>
        <begin position="628"/>
        <end position="646"/>
    </location>
</feature>
<name>A0ABV9QJR4_9FIRM</name>
<feature type="transmembrane region" description="Helical" evidence="1">
    <location>
        <begin position="666"/>
        <end position="686"/>
    </location>
</feature>
<feature type="transmembrane region" description="Helical" evidence="1">
    <location>
        <begin position="379"/>
        <end position="397"/>
    </location>
</feature>
<dbReference type="RefSeq" id="WP_379788141.1">
    <property type="nucleotide sequence ID" value="NZ_JBHSHL010000021.1"/>
</dbReference>
<feature type="transmembrane region" description="Helical" evidence="1">
    <location>
        <begin position="553"/>
        <end position="573"/>
    </location>
</feature>
<dbReference type="EMBL" id="JBHSHL010000021">
    <property type="protein sequence ID" value="MFC4804627.1"/>
    <property type="molecule type" value="Genomic_DNA"/>
</dbReference>
<evidence type="ECO:0000313" key="3">
    <source>
        <dbReference type="Proteomes" id="UP001595916"/>
    </source>
</evidence>
<gene>
    <name evidence="2" type="ORF">ACFO4R_05970</name>
</gene>
<feature type="transmembrane region" description="Helical" evidence="1">
    <location>
        <begin position="427"/>
        <end position="450"/>
    </location>
</feature>
<proteinExistence type="predicted"/>
<accession>A0ABV9QJR4</accession>
<keyword evidence="1" id="KW-1133">Transmembrane helix</keyword>
<organism evidence="2 3">
    <name type="scientific">Filifactor villosus</name>
    <dbReference type="NCBI Taxonomy" id="29374"/>
    <lineage>
        <taxon>Bacteria</taxon>
        <taxon>Bacillati</taxon>
        <taxon>Bacillota</taxon>
        <taxon>Clostridia</taxon>
        <taxon>Peptostreptococcales</taxon>
        <taxon>Filifactoraceae</taxon>
        <taxon>Filifactor</taxon>
    </lineage>
</organism>
<feature type="transmembrane region" description="Helical" evidence="1">
    <location>
        <begin position="7"/>
        <end position="23"/>
    </location>
</feature>
<reference evidence="3" key="1">
    <citation type="journal article" date="2019" name="Int. J. Syst. Evol. Microbiol.">
        <title>The Global Catalogue of Microorganisms (GCM) 10K type strain sequencing project: providing services to taxonomists for standard genome sequencing and annotation.</title>
        <authorList>
            <consortium name="The Broad Institute Genomics Platform"/>
            <consortium name="The Broad Institute Genome Sequencing Center for Infectious Disease"/>
            <person name="Wu L."/>
            <person name="Ma J."/>
        </authorList>
    </citation>
    <scope>NUCLEOTIDE SEQUENCE [LARGE SCALE GENOMIC DNA]</scope>
    <source>
        <strain evidence="3">CCUG 46385</strain>
    </source>
</reference>
<keyword evidence="1" id="KW-0472">Membrane</keyword>
<protein>
    <submittedName>
        <fullName evidence="2">DUF5693 family protein</fullName>
    </submittedName>
</protein>
<keyword evidence="3" id="KW-1185">Reference proteome</keyword>
<feature type="transmembrane region" description="Helical" evidence="1">
    <location>
        <begin position="604"/>
        <end position="621"/>
    </location>
</feature>
<comment type="caution">
    <text evidence="2">The sequence shown here is derived from an EMBL/GenBank/DDBJ whole genome shotgun (WGS) entry which is preliminary data.</text>
</comment>
<dbReference type="Proteomes" id="UP001595916">
    <property type="component" value="Unassembled WGS sequence"/>
</dbReference>
<feature type="transmembrane region" description="Helical" evidence="1">
    <location>
        <begin position="471"/>
        <end position="493"/>
    </location>
</feature>
<keyword evidence="1" id="KW-0812">Transmembrane</keyword>
<evidence type="ECO:0000313" key="2">
    <source>
        <dbReference type="EMBL" id="MFC4804627.1"/>
    </source>
</evidence>